<keyword evidence="2 8" id="KW-0328">Glycosyltransferase</keyword>
<feature type="transmembrane region" description="Helical" evidence="8">
    <location>
        <begin position="326"/>
        <end position="343"/>
    </location>
</feature>
<comment type="subcellular location">
    <subcellularLocation>
        <location evidence="1 8">Endoplasmic reticulum membrane</location>
        <topology evidence="1 8">Multi-pass membrane protein</topology>
    </subcellularLocation>
</comment>
<keyword evidence="4 8" id="KW-0812">Transmembrane</keyword>
<organism evidence="9">
    <name type="scientific">Aegilops tauschii</name>
    <name type="common">Tausch's goatgrass</name>
    <name type="synonym">Aegilops squarrosa</name>
    <dbReference type="NCBI Taxonomy" id="37682"/>
    <lineage>
        <taxon>Eukaryota</taxon>
        <taxon>Viridiplantae</taxon>
        <taxon>Streptophyta</taxon>
        <taxon>Embryophyta</taxon>
        <taxon>Tracheophyta</taxon>
        <taxon>Spermatophyta</taxon>
        <taxon>Magnoliopsida</taxon>
        <taxon>Liliopsida</taxon>
        <taxon>Poales</taxon>
        <taxon>Poaceae</taxon>
        <taxon>BOP clade</taxon>
        <taxon>Pooideae</taxon>
        <taxon>Triticodae</taxon>
        <taxon>Triticeae</taxon>
        <taxon>Triticinae</taxon>
        <taxon>Aegilops</taxon>
    </lineage>
</organism>
<evidence type="ECO:0000313" key="9">
    <source>
        <dbReference type="EnsemblPlants" id="EMT05750"/>
    </source>
</evidence>
<dbReference type="Pfam" id="PF03901">
    <property type="entry name" value="Glyco_transf_22"/>
    <property type="match status" value="1"/>
</dbReference>
<dbReference type="EnsemblPlants" id="EMT05750">
    <property type="protein sequence ID" value="EMT05750"/>
    <property type="gene ID" value="F775_11656"/>
</dbReference>
<feature type="transmembrane region" description="Helical" evidence="8">
    <location>
        <begin position="364"/>
        <end position="382"/>
    </location>
</feature>
<reference evidence="9" key="1">
    <citation type="submission" date="2015-06" db="UniProtKB">
        <authorList>
            <consortium name="EnsemblPlants"/>
        </authorList>
    </citation>
    <scope>IDENTIFICATION</scope>
</reference>
<keyword evidence="7 8" id="KW-0472">Membrane</keyword>
<dbReference type="PANTHER" id="PTHR22760:SF4">
    <property type="entry name" value="GPI MANNOSYLTRANSFERASE 3"/>
    <property type="match status" value="1"/>
</dbReference>
<dbReference type="GO" id="GO:0005789">
    <property type="term" value="C:endoplasmic reticulum membrane"/>
    <property type="evidence" value="ECO:0007669"/>
    <property type="project" value="UniProtKB-SubCell"/>
</dbReference>
<evidence type="ECO:0000256" key="5">
    <source>
        <dbReference type="ARBA" id="ARBA00022824"/>
    </source>
</evidence>
<evidence type="ECO:0000256" key="4">
    <source>
        <dbReference type="ARBA" id="ARBA00022692"/>
    </source>
</evidence>
<feature type="transmembrane region" description="Helical" evidence="8">
    <location>
        <begin position="303"/>
        <end position="320"/>
    </location>
</feature>
<evidence type="ECO:0000256" key="3">
    <source>
        <dbReference type="ARBA" id="ARBA00022679"/>
    </source>
</evidence>
<dbReference type="InterPro" id="IPR005599">
    <property type="entry name" value="GPI_mannosylTrfase"/>
</dbReference>
<comment type="similarity">
    <text evidence="8">Belongs to the glycosyltransferase 22 family.</text>
</comment>
<dbReference type="GO" id="GO:0006506">
    <property type="term" value="P:GPI anchor biosynthetic process"/>
    <property type="evidence" value="ECO:0007669"/>
    <property type="project" value="TreeGrafter"/>
</dbReference>
<feature type="transmembrane region" description="Helical" evidence="8">
    <location>
        <begin position="186"/>
        <end position="210"/>
    </location>
</feature>
<accession>M8AVT3</accession>
<evidence type="ECO:0000256" key="8">
    <source>
        <dbReference type="RuleBase" id="RU363075"/>
    </source>
</evidence>
<evidence type="ECO:0000256" key="2">
    <source>
        <dbReference type="ARBA" id="ARBA00022676"/>
    </source>
</evidence>
<dbReference type="PANTHER" id="PTHR22760">
    <property type="entry name" value="GLYCOSYLTRANSFERASE"/>
    <property type="match status" value="1"/>
</dbReference>
<feature type="transmembrane region" description="Helical" evidence="8">
    <location>
        <begin position="274"/>
        <end position="296"/>
    </location>
</feature>
<evidence type="ECO:0000256" key="7">
    <source>
        <dbReference type="ARBA" id="ARBA00023136"/>
    </source>
</evidence>
<sequence>MGCEVLGLRECVGLTNPLPPREEGGGDPSPRSPGKAPRIRPWPERRVLALALAFRAVNALLVRTYFNPDEHWQCLEVAHRVAFGYGHLTWEWKRGLRGYLHPLIFAALYKFLAFLHLDTPWFMLFSQLVNWFMFFCITRTLSNSLETVLTVAGLYYWFIAIKSSKGISVISKQQASSYQSPHSRKVALLIAALACAIRPTSAITWLYVGLLDFIYIKSKCRFLFLEVIPLGAIVLAATTFLDWWMYGSRVIVPLNFLKFNLFSSGGDYYGTHVFHWYFTQGFPSMIWTFLPLSVFGVIKSREWRLSGLIAWVLGVYSILGHKEFRFVLPVLPLALMFSGYFLAAMSQFKGKNLHGKRHFSRLQLSVILLIITNVPMALYMSLFHQ</sequence>
<protein>
    <recommendedName>
        <fullName evidence="8">Mannosyltransferase</fullName>
        <ecNumber evidence="8">2.4.1.-</ecNumber>
    </recommendedName>
</protein>
<keyword evidence="5 8" id="KW-0256">Endoplasmic reticulum</keyword>
<feature type="transmembrane region" description="Helical" evidence="8">
    <location>
        <begin position="222"/>
        <end position="246"/>
    </location>
</feature>
<dbReference type="EC" id="2.4.1.-" evidence="8"/>
<keyword evidence="6 8" id="KW-1133">Transmembrane helix</keyword>
<name>M8AVT3_AEGTA</name>
<dbReference type="AlphaFoldDB" id="M8AVT3"/>
<proteinExistence type="inferred from homology"/>
<evidence type="ECO:0000256" key="1">
    <source>
        <dbReference type="ARBA" id="ARBA00004477"/>
    </source>
</evidence>
<keyword evidence="3" id="KW-0808">Transferase</keyword>
<evidence type="ECO:0000256" key="6">
    <source>
        <dbReference type="ARBA" id="ARBA00022989"/>
    </source>
</evidence>
<feature type="transmembrane region" description="Helical" evidence="8">
    <location>
        <begin position="129"/>
        <end position="158"/>
    </location>
</feature>
<dbReference type="GO" id="GO:0000026">
    <property type="term" value="F:alpha-1,2-mannosyltransferase activity"/>
    <property type="evidence" value="ECO:0007669"/>
    <property type="project" value="TreeGrafter"/>
</dbReference>